<feature type="compositionally biased region" description="Basic and acidic residues" evidence="1">
    <location>
        <begin position="657"/>
        <end position="669"/>
    </location>
</feature>
<gene>
    <name evidence="2" type="ORF">L211DRAFT_37329</name>
</gene>
<dbReference type="OrthoDB" id="5351446at2759"/>
<feature type="compositionally biased region" description="Acidic residues" evidence="1">
    <location>
        <begin position="888"/>
        <end position="899"/>
    </location>
</feature>
<feature type="region of interest" description="Disordered" evidence="1">
    <location>
        <begin position="541"/>
        <end position="576"/>
    </location>
</feature>
<dbReference type="EMBL" id="ML121527">
    <property type="protein sequence ID" value="RPB29731.1"/>
    <property type="molecule type" value="Genomic_DNA"/>
</dbReference>
<dbReference type="Proteomes" id="UP000267821">
    <property type="component" value="Unassembled WGS sequence"/>
</dbReference>
<name>A0A3N4MCP3_9PEZI</name>
<sequence>MLNVVPCAPDGNAQLMALEMSLALPDDDTENFLSPKATNTLDSTGSLALDEFQDRKGSDSLFGALEPRPVVPFSKRPPKTIQNIYSSLPSVESYFPDWPFYPFELPQSIPEKLKRKDAKKLKSQQGWNKELSLTRVHAPGTAAHRLWNHSFKQDVKDFSVEYETFRRNGFKTLPDEQEMASERPTPYMSGVFRCSLCKFSPHHDDIPNWLYYTKVNANSPRYFYCLGCKGSDGNAQVKSFTNLTAMVQEIVAICHAEEDAKKVGMDGAITSVPLAKFKRYEIMFSIEVEAAMVRRAIKTEKTQLGKNAEEFRQRQLEKISGNFGLSVVGKTVAKEIVGRYLTTEIPKLFDTLGPLGQPERTTSPGFPMGMESRNQHAKILPASDEGEAQFPVERPHTPGRYIPPVILGSVHQVDYSQASPGRPLTPVWFAERQTTPSTFSPPAHYTAALLYPRYSTPSLERVHKESTLYAGATQFTDTSTPTPQGYPEWFTPQSPALYEEPDLFTDATTTLADVSTASSSPTESEIHAPFRNFSAFIHPEEEFPRDHTPPEYPEGVISLLTPPDTPPSSPENNEPLYSARSSRTLYEDDIPQFGGVCDNNSPFAHSSITLPEDFGQQLADTVVERSSHSLFETLRNRPFVDDKQESKESFLTDTEHALRRSSAVEKKDSLGSGQPLRPSPTGNNSLYLRNHGGIPARLPPKTERIPPVRVERAPYYKYEPEAISLQKAVGTSFYRPSTDALPLAKSSPALFSTTARAQPPPKLDRATFYNYNPDATIPPKVKHRHFDKCKNHHIESTGRAFSLKSLERITEENLKDHPESDFSDISTDWDSDESFDEQPRRLRCLDLLDELIPPHCDKYTGYNSRAWNSRPMGKRGRNVDLSLNSILEDTEPEEREPEEGANGIKGKMVDKGRKGRCEVVDGWAGKRV</sequence>
<evidence type="ECO:0000313" key="2">
    <source>
        <dbReference type="EMBL" id="RPB29731.1"/>
    </source>
</evidence>
<reference evidence="2 3" key="1">
    <citation type="journal article" date="2018" name="Nat. Ecol. Evol.">
        <title>Pezizomycetes genomes reveal the molecular basis of ectomycorrhizal truffle lifestyle.</title>
        <authorList>
            <person name="Murat C."/>
            <person name="Payen T."/>
            <person name="Noel B."/>
            <person name="Kuo A."/>
            <person name="Morin E."/>
            <person name="Chen J."/>
            <person name="Kohler A."/>
            <person name="Krizsan K."/>
            <person name="Balestrini R."/>
            <person name="Da Silva C."/>
            <person name="Montanini B."/>
            <person name="Hainaut M."/>
            <person name="Levati E."/>
            <person name="Barry K.W."/>
            <person name="Belfiori B."/>
            <person name="Cichocki N."/>
            <person name="Clum A."/>
            <person name="Dockter R.B."/>
            <person name="Fauchery L."/>
            <person name="Guy J."/>
            <person name="Iotti M."/>
            <person name="Le Tacon F."/>
            <person name="Lindquist E.A."/>
            <person name="Lipzen A."/>
            <person name="Malagnac F."/>
            <person name="Mello A."/>
            <person name="Molinier V."/>
            <person name="Miyauchi S."/>
            <person name="Poulain J."/>
            <person name="Riccioni C."/>
            <person name="Rubini A."/>
            <person name="Sitrit Y."/>
            <person name="Splivallo R."/>
            <person name="Traeger S."/>
            <person name="Wang M."/>
            <person name="Zifcakova L."/>
            <person name="Wipf D."/>
            <person name="Zambonelli A."/>
            <person name="Paolocci F."/>
            <person name="Nowrousian M."/>
            <person name="Ottonello S."/>
            <person name="Baldrian P."/>
            <person name="Spatafora J.W."/>
            <person name="Henrissat B."/>
            <person name="Nagy L.G."/>
            <person name="Aury J.M."/>
            <person name="Wincker P."/>
            <person name="Grigoriev I.V."/>
            <person name="Bonfante P."/>
            <person name="Martin F.M."/>
        </authorList>
    </citation>
    <scope>NUCLEOTIDE SEQUENCE [LARGE SCALE GENOMIC DNA]</scope>
    <source>
        <strain evidence="2 3">ATCC MYA-4762</strain>
    </source>
</reference>
<dbReference type="InParanoid" id="A0A3N4MCP3"/>
<evidence type="ECO:0000313" key="3">
    <source>
        <dbReference type="Proteomes" id="UP000267821"/>
    </source>
</evidence>
<feature type="region of interest" description="Disordered" evidence="1">
    <location>
        <begin position="887"/>
        <end position="911"/>
    </location>
</feature>
<feature type="region of interest" description="Disordered" evidence="1">
    <location>
        <begin position="657"/>
        <end position="702"/>
    </location>
</feature>
<protein>
    <submittedName>
        <fullName evidence="2">Uncharacterized protein</fullName>
    </submittedName>
</protein>
<keyword evidence="3" id="KW-1185">Reference proteome</keyword>
<dbReference type="AlphaFoldDB" id="A0A3N4MCP3"/>
<proteinExistence type="predicted"/>
<accession>A0A3N4MCP3</accession>
<evidence type="ECO:0000256" key="1">
    <source>
        <dbReference type="SAM" id="MobiDB-lite"/>
    </source>
</evidence>
<organism evidence="2 3">
    <name type="scientific">Terfezia boudieri ATCC MYA-4762</name>
    <dbReference type="NCBI Taxonomy" id="1051890"/>
    <lineage>
        <taxon>Eukaryota</taxon>
        <taxon>Fungi</taxon>
        <taxon>Dikarya</taxon>
        <taxon>Ascomycota</taxon>
        <taxon>Pezizomycotina</taxon>
        <taxon>Pezizomycetes</taxon>
        <taxon>Pezizales</taxon>
        <taxon>Pezizaceae</taxon>
        <taxon>Terfezia</taxon>
    </lineage>
</organism>